<dbReference type="SMART" id="SM00363">
    <property type="entry name" value="S4"/>
    <property type="match status" value="1"/>
</dbReference>
<comment type="catalytic activity">
    <reaction evidence="1">
        <text>uridine(35) in tRNA(Tyr) = pseudouridine(35) in tRNA(Tyr)</text>
        <dbReference type="Rhea" id="RHEA:60556"/>
        <dbReference type="Rhea" id="RHEA-COMP:15607"/>
        <dbReference type="Rhea" id="RHEA-COMP:15608"/>
        <dbReference type="ChEBI" id="CHEBI:65314"/>
        <dbReference type="ChEBI" id="CHEBI:65315"/>
    </reaction>
</comment>
<dbReference type="CDD" id="cd02555">
    <property type="entry name" value="PSSA_1"/>
    <property type="match status" value="1"/>
</dbReference>
<dbReference type="Proteomes" id="UP001209922">
    <property type="component" value="Unassembled WGS sequence"/>
</dbReference>
<dbReference type="CDD" id="cd00165">
    <property type="entry name" value="S4"/>
    <property type="match status" value="1"/>
</dbReference>
<evidence type="ECO:0000256" key="5">
    <source>
        <dbReference type="ARBA" id="ARBA00041420"/>
    </source>
</evidence>
<dbReference type="PANTHER" id="PTHR47683:SF2">
    <property type="entry name" value="RNA-BINDING S4 DOMAIN-CONTAINING PROTEIN"/>
    <property type="match status" value="1"/>
</dbReference>
<accession>A0ABT3JRZ7</accession>
<evidence type="ECO:0000313" key="12">
    <source>
        <dbReference type="EMBL" id="MCW4471272.1"/>
    </source>
</evidence>
<dbReference type="SUPFAM" id="SSF55120">
    <property type="entry name" value="Pseudouridine synthase"/>
    <property type="match status" value="1"/>
</dbReference>
<evidence type="ECO:0000313" key="13">
    <source>
        <dbReference type="Proteomes" id="UP001209922"/>
    </source>
</evidence>
<dbReference type="Gene3D" id="3.30.2350.10">
    <property type="entry name" value="Pseudouridine synthase"/>
    <property type="match status" value="1"/>
</dbReference>
<comment type="caution">
    <text evidence="12">The sequence shown here is derived from an EMBL/GenBank/DDBJ whole genome shotgun (WGS) entry which is preliminary data.</text>
</comment>
<evidence type="ECO:0000256" key="9">
    <source>
        <dbReference type="ARBA" id="ARBA00043147"/>
    </source>
</evidence>
<gene>
    <name evidence="12" type="ORF">OK345_01960</name>
</gene>
<dbReference type="EMBL" id="JAPCHY010000001">
    <property type="protein sequence ID" value="MCW4471272.1"/>
    <property type="molecule type" value="Genomic_DNA"/>
</dbReference>
<evidence type="ECO:0000256" key="4">
    <source>
        <dbReference type="ARBA" id="ARBA00039989"/>
    </source>
</evidence>
<keyword evidence="13" id="KW-1185">Reference proteome</keyword>
<evidence type="ECO:0000256" key="10">
    <source>
        <dbReference type="PROSITE-ProRule" id="PRU00182"/>
    </source>
</evidence>
<name>A0ABT3JRZ7_9XANT</name>
<protein>
    <recommendedName>
        <fullName evidence="4">Dual-specificity RNA pseudouridine synthase RluF</fullName>
        <ecNumber evidence="3">5.4.99.21</ecNumber>
    </recommendedName>
    <alternativeName>
        <fullName evidence="6">23S rRNA pseudouridine(2604) synthase</fullName>
    </alternativeName>
    <alternativeName>
        <fullName evidence="8">Ribosomal large subunit pseudouridine synthase F</fullName>
    </alternativeName>
    <alternativeName>
        <fullName evidence="7">rRNA pseudouridylate synthase F</fullName>
    </alternativeName>
    <alternativeName>
        <fullName evidence="9">rRNA-uridine isomerase F</fullName>
    </alternativeName>
    <alternativeName>
        <fullName evidence="5">tRNA(Tyr) pseudouridine(35) synthase</fullName>
    </alternativeName>
</protein>
<sequence>MPDPIRLDKRVVELLRCSRAEAQHYIEGGWVSVDGRVVETPQTLVGAERVEIAAEAAPEAAEPATLLLNKPVGSDPAATAALLSPQARAESDDSGVRLLQRHFQRLVPLMPLDDDASGLVVFSQDWRVRRRLEEDLATIEQEYVVEVEGQAGPWALAKLGHGLRYQGRVLAPCKVSWQSENRLRFAIKHVQPGQLRQMCREVGLEATGIRRLRIGRIGLSKMPVGQWRYLAPGQRF</sequence>
<dbReference type="RefSeq" id="WP_265126209.1">
    <property type="nucleotide sequence ID" value="NZ_JAPCHY010000001.1"/>
</dbReference>
<dbReference type="SUPFAM" id="SSF55174">
    <property type="entry name" value="Alpha-L RNA-binding motif"/>
    <property type="match status" value="1"/>
</dbReference>
<dbReference type="InterPro" id="IPR050343">
    <property type="entry name" value="RsuA_PseudoU_synthase"/>
</dbReference>
<reference evidence="12 13" key="1">
    <citation type="submission" date="2022-10" db="EMBL/GenBank/DDBJ databases">
        <title>Xanthomonas sp. H13-6.</title>
        <authorList>
            <person name="Liu X."/>
            <person name="Deng Z."/>
            <person name="Jiang Y."/>
            <person name="Yu T."/>
            <person name="Ai J."/>
        </authorList>
    </citation>
    <scope>NUCLEOTIDE SEQUENCE [LARGE SCALE GENOMIC DNA]</scope>
    <source>
        <strain evidence="12 13">H13-6</strain>
    </source>
</reference>
<dbReference type="Pfam" id="PF01479">
    <property type="entry name" value="S4"/>
    <property type="match status" value="1"/>
</dbReference>
<evidence type="ECO:0000259" key="11">
    <source>
        <dbReference type="SMART" id="SM00363"/>
    </source>
</evidence>
<feature type="domain" description="RNA-binding S4" evidence="11">
    <location>
        <begin position="5"/>
        <end position="65"/>
    </location>
</feature>
<dbReference type="InterPro" id="IPR020103">
    <property type="entry name" value="PsdUridine_synth_cat_dom_sf"/>
</dbReference>
<evidence type="ECO:0000256" key="6">
    <source>
        <dbReference type="ARBA" id="ARBA00041697"/>
    </source>
</evidence>
<dbReference type="EC" id="5.4.99.21" evidence="3"/>
<organism evidence="12 13">
    <name type="scientific">Xanthomonas chitinilytica</name>
    <dbReference type="NCBI Taxonomy" id="2989819"/>
    <lineage>
        <taxon>Bacteria</taxon>
        <taxon>Pseudomonadati</taxon>
        <taxon>Pseudomonadota</taxon>
        <taxon>Gammaproteobacteria</taxon>
        <taxon>Lysobacterales</taxon>
        <taxon>Lysobacteraceae</taxon>
        <taxon>Xanthomonas</taxon>
    </lineage>
</organism>
<dbReference type="PANTHER" id="PTHR47683">
    <property type="entry name" value="PSEUDOURIDINE SYNTHASE FAMILY PROTEIN-RELATED"/>
    <property type="match status" value="1"/>
</dbReference>
<proteinExistence type="predicted"/>
<evidence type="ECO:0000256" key="7">
    <source>
        <dbReference type="ARBA" id="ARBA00042843"/>
    </source>
</evidence>
<evidence type="ECO:0000256" key="2">
    <source>
        <dbReference type="ARBA" id="ARBA00036535"/>
    </source>
</evidence>
<dbReference type="Gene3D" id="3.10.290.10">
    <property type="entry name" value="RNA-binding S4 domain"/>
    <property type="match status" value="1"/>
</dbReference>
<dbReference type="PROSITE" id="PS50889">
    <property type="entry name" value="S4"/>
    <property type="match status" value="1"/>
</dbReference>
<comment type="catalytic activity">
    <reaction evidence="2">
        <text>uridine(2604) in 23S rRNA = pseudouridine(2604) in 23S rRNA</text>
        <dbReference type="Rhea" id="RHEA:38875"/>
        <dbReference type="Rhea" id="RHEA-COMP:10093"/>
        <dbReference type="Rhea" id="RHEA-COMP:10094"/>
        <dbReference type="ChEBI" id="CHEBI:65314"/>
        <dbReference type="ChEBI" id="CHEBI:65315"/>
        <dbReference type="EC" id="5.4.99.21"/>
    </reaction>
</comment>
<dbReference type="InterPro" id="IPR002942">
    <property type="entry name" value="S4_RNA-bd"/>
</dbReference>
<dbReference type="InterPro" id="IPR036986">
    <property type="entry name" value="S4_RNA-bd_sf"/>
</dbReference>
<evidence type="ECO:0000256" key="3">
    <source>
        <dbReference type="ARBA" id="ARBA00038922"/>
    </source>
</evidence>
<evidence type="ECO:0000256" key="8">
    <source>
        <dbReference type="ARBA" id="ARBA00042890"/>
    </source>
</evidence>
<evidence type="ECO:0000256" key="1">
    <source>
        <dbReference type="ARBA" id="ARBA00036390"/>
    </source>
</evidence>
<keyword evidence="10" id="KW-0694">RNA-binding</keyword>